<accession>A0ABY0FKY0</accession>
<evidence type="ECO:0000313" key="2">
    <source>
        <dbReference type="Proteomes" id="UP001191004"/>
    </source>
</evidence>
<keyword evidence="2" id="KW-1185">Reference proteome</keyword>
<reference evidence="1 2" key="1">
    <citation type="journal article" date="2018" name="bioRxiv">
        <title>Evidence of independent acquisition and adaption of ultra-small bacteria to human hosts across the highly diverse yet reduced genomes of the phylum Saccharibacteria.</title>
        <authorList>
            <person name="McLean J.S."/>
            <person name="Bor B."/>
            <person name="To T.T."/>
            <person name="Liu Q."/>
            <person name="Kearns K.A."/>
            <person name="Solden L.M."/>
            <person name="Wrighton K.C."/>
            <person name="He X."/>
            <person name="Shi W."/>
        </authorList>
    </citation>
    <scope>NUCLEOTIDE SEQUENCE [LARGE SCALE GENOMIC DNA]</scope>
    <source>
        <strain evidence="1 2">TM7_KMM_G3_1_HOT_351</strain>
    </source>
</reference>
<dbReference type="EMBL" id="PRLL01000001">
    <property type="protein sequence ID" value="RYC74013.1"/>
    <property type="molecule type" value="Genomic_DNA"/>
</dbReference>
<dbReference type="Proteomes" id="UP001191004">
    <property type="component" value="Unassembled WGS sequence"/>
</dbReference>
<evidence type="ECO:0000313" key="1">
    <source>
        <dbReference type="EMBL" id="RYC74013.1"/>
    </source>
</evidence>
<comment type="caution">
    <text evidence="1">The sequence shown here is derived from an EMBL/GenBank/DDBJ whole genome shotgun (WGS) entry which is preliminary data.</text>
</comment>
<name>A0ABY0FKY0_9BACT</name>
<proteinExistence type="predicted"/>
<reference evidence="1 2" key="2">
    <citation type="journal article" date="2020" name="Cell Rep.">
        <title>Acquisition and Adaptation of Ultra-small Parasitic Reduced Genome Bacteria to Mammalian Hosts.</title>
        <authorList>
            <person name="McLean J.S."/>
            <person name="Bor B."/>
            <person name="Kerns K.A."/>
            <person name="Liu Q."/>
            <person name="To T.T."/>
            <person name="Solden L."/>
            <person name="Hendrickson E.L."/>
            <person name="Wrighton K."/>
            <person name="Shi W."/>
            <person name="He X."/>
        </authorList>
    </citation>
    <scope>NUCLEOTIDE SEQUENCE [LARGE SCALE GENOMIC DNA]</scope>
    <source>
        <strain evidence="1 2">TM7_KMM_G3_1_HOT_351</strain>
    </source>
</reference>
<dbReference type="RefSeq" id="WP_129603887.1">
    <property type="nucleotide sequence ID" value="NZ_PRLL01000001.1"/>
</dbReference>
<sequence>MRCSNRSLKLMRILSLMIVLTCLGVVIAAIFVKNNLTSTKLAHQKMEELARDYYENDFYQRFTRDHVSVGQEENLGQYFEKYTQMGFSPVKLRKLLDYSEKNNKDILKYFSHDKFACDTNGSYALIKPKAPFSAKDYEITFALSCKEN</sequence>
<protein>
    <submittedName>
        <fullName evidence="1">Uncharacterized protein</fullName>
    </submittedName>
</protein>
<gene>
    <name evidence="1" type="ORF">G3KMM_00058</name>
</gene>
<organism evidence="1 2">
    <name type="scientific">Candidatus Nanosyncoccus nanoralicus</name>
    <dbReference type="NCBI Taxonomy" id="2171996"/>
    <lineage>
        <taxon>Bacteria</taxon>
        <taxon>Candidatus Saccharimonadota</taxon>
        <taxon>Candidatus Nanosyncoccalia</taxon>
        <taxon>Candidatus Nanosyncoccales</taxon>
        <taxon>Candidatus Nanosyncoccaceae</taxon>
        <taxon>Candidatus Nanosyncoccus</taxon>
    </lineage>
</organism>